<keyword evidence="4" id="KW-1133">Transmembrane helix</keyword>
<proteinExistence type="predicted"/>
<gene>
    <name evidence="6" type="ORF">HIJ39_13300</name>
</gene>
<evidence type="ECO:0000256" key="4">
    <source>
        <dbReference type="SAM" id="Phobius"/>
    </source>
</evidence>
<dbReference type="RefSeq" id="WP_169100481.1">
    <property type="nucleotide sequence ID" value="NZ_JABBVZ010000047.1"/>
</dbReference>
<keyword evidence="4" id="KW-0472">Membrane</keyword>
<keyword evidence="4" id="KW-0812">Transmembrane</keyword>
<evidence type="ECO:0000313" key="6">
    <source>
        <dbReference type="EMBL" id="NMP23316.1"/>
    </source>
</evidence>
<feature type="transmembrane region" description="Helical" evidence="4">
    <location>
        <begin position="20"/>
        <end position="40"/>
    </location>
</feature>
<evidence type="ECO:0000313" key="7">
    <source>
        <dbReference type="Proteomes" id="UP000533476"/>
    </source>
</evidence>
<accession>A0A7Y0L4V2</accession>
<dbReference type="Pfam" id="PF00196">
    <property type="entry name" value="GerE"/>
    <property type="match status" value="1"/>
</dbReference>
<feature type="transmembrane region" description="Helical" evidence="4">
    <location>
        <begin position="155"/>
        <end position="176"/>
    </location>
</feature>
<dbReference type="SMART" id="SM00421">
    <property type="entry name" value="HTH_LUXR"/>
    <property type="match status" value="1"/>
</dbReference>
<dbReference type="CDD" id="cd06170">
    <property type="entry name" value="LuxR_C_like"/>
    <property type="match status" value="1"/>
</dbReference>
<evidence type="ECO:0000256" key="2">
    <source>
        <dbReference type="ARBA" id="ARBA00023125"/>
    </source>
</evidence>
<evidence type="ECO:0000256" key="1">
    <source>
        <dbReference type="ARBA" id="ARBA00023015"/>
    </source>
</evidence>
<keyword evidence="3" id="KW-0804">Transcription</keyword>
<dbReference type="InterPro" id="IPR016032">
    <property type="entry name" value="Sig_transdc_resp-reg_C-effctor"/>
</dbReference>
<comment type="caution">
    <text evidence="6">The sequence shown here is derived from an EMBL/GenBank/DDBJ whole genome shotgun (WGS) entry which is preliminary data.</text>
</comment>
<dbReference type="AlphaFoldDB" id="A0A7Y0L4V2"/>
<organism evidence="6 7">
    <name type="scientific">Sulfobacillus harzensis</name>
    <dbReference type="NCBI Taxonomy" id="2729629"/>
    <lineage>
        <taxon>Bacteria</taxon>
        <taxon>Bacillati</taxon>
        <taxon>Bacillota</taxon>
        <taxon>Clostridia</taxon>
        <taxon>Eubacteriales</taxon>
        <taxon>Clostridiales Family XVII. Incertae Sedis</taxon>
        <taxon>Sulfobacillus</taxon>
    </lineage>
</organism>
<feature type="transmembrane region" description="Helical" evidence="4">
    <location>
        <begin position="77"/>
        <end position="98"/>
    </location>
</feature>
<sequence>MLPHVKNNDASSGAPPFTPYHWLYTRGLGLRAAVAIFIWWNILAFPKNSLPHAWISGVMLLAVDGLAWLAQRRSPDAIMLWAMITTAFDLVLGAAILIEFSPTTTSSAPALLPLVAIELIAYWGWIGYGIAAGYVAILIVSIWPYSPGPSSGNTINHIIFWLATNFLIITSVALLLHRAPQALPAPSPLTAREREVYDLLKSGFSQRDIAERLHIERSTVKSHIQHIHRKMGLGDPPDE</sequence>
<dbReference type="SUPFAM" id="SSF46894">
    <property type="entry name" value="C-terminal effector domain of the bipartite response regulators"/>
    <property type="match status" value="1"/>
</dbReference>
<keyword evidence="7" id="KW-1185">Reference proteome</keyword>
<keyword evidence="2" id="KW-0238">DNA-binding</keyword>
<evidence type="ECO:0000256" key="3">
    <source>
        <dbReference type="ARBA" id="ARBA00023163"/>
    </source>
</evidence>
<feature type="transmembrane region" description="Helical" evidence="4">
    <location>
        <begin position="110"/>
        <end position="143"/>
    </location>
</feature>
<dbReference type="InterPro" id="IPR036388">
    <property type="entry name" value="WH-like_DNA-bd_sf"/>
</dbReference>
<dbReference type="PANTHER" id="PTHR44688">
    <property type="entry name" value="DNA-BINDING TRANSCRIPTIONAL ACTIVATOR DEVR_DOSR"/>
    <property type="match status" value="1"/>
</dbReference>
<dbReference type="EMBL" id="JABBVZ010000047">
    <property type="protein sequence ID" value="NMP23316.1"/>
    <property type="molecule type" value="Genomic_DNA"/>
</dbReference>
<protein>
    <submittedName>
        <fullName evidence="6">Response regulator transcription factor</fullName>
    </submittedName>
</protein>
<dbReference type="PANTHER" id="PTHR44688:SF16">
    <property type="entry name" value="DNA-BINDING TRANSCRIPTIONAL ACTIVATOR DEVR_DOSR"/>
    <property type="match status" value="1"/>
</dbReference>
<dbReference type="PROSITE" id="PS50043">
    <property type="entry name" value="HTH_LUXR_2"/>
    <property type="match status" value="1"/>
</dbReference>
<dbReference type="Proteomes" id="UP000533476">
    <property type="component" value="Unassembled WGS sequence"/>
</dbReference>
<dbReference type="GO" id="GO:0003677">
    <property type="term" value="F:DNA binding"/>
    <property type="evidence" value="ECO:0007669"/>
    <property type="project" value="UniProtKB-KW"/>
</dbReference>
<keyword evidence="1" id="KW-0805">Transcription regulation</keyword>
<dbReference type="InterPro" id="IPR000792">
    <property type="entry name" value="Tscrpt_reg_LuxR_C"/>
</dbReference>
<dbReference type="PRINTS" id="PR00038">
    <property type="entry name" value="HTHLUXR"/>
</dbReference>
<dbReference type="Gene3D" id="1.10.10.10">
    <property type="entry name" value="Winged helix-like DNA-binding domain superfamily/Winged helix DNA-binding domain"/>
    <property type="match status" value="1"/>
</dbReference>
<reference evidence="6 7" key="1">
    <citation type="submission" date="2020-04" db="EMBL/GenBank/DDBJ databases">
        <authorList>
            <person name="Zhang R."/>
            <person name="Schippers A."/>
        </authorList>
    </citation>
    <scope>NUCLEOTIDE SEQUENCE [LARGE SCALE GENOMIC DNA]</scope>
    <source>
        <strain evidence="6 7">DSM 109850</strain>
    </source>
</reference>
<dbReference type="GO" id="GO:0006355">
    <property type="term" value="P:regulation of DNA-templated transcription"/>
    <property type="evidence" value="ECO:0007669"/>
    <property type="project" value="InterPro"/>
</dbReference>
<evidence type="ECO:0000259" key="5">
    <source>
        <dbReference type="PROSITE" id="PS50043"/>
    </source>
</evidence>
<feature type="transmembrane region" description="Helical" evidence="4">
    <location>
        <begin position="52"/>
        <end position="71"/>
    </location>
</feature>
<feature type="domain" description="HTH luxR-type" evidence="5">
    <location>
        <begin position="182"/>
        <end position="239"/>
    </location>
</feature>
<name>A0A7Y0L4V2_9FIRM</name>